<feature type="domain" description="HTH arsR-type" evidence="4">
    <location>
        <begin position="4"/>
        <end position="98"/>
    </location>
</feature>
<dbReference type="NCBIfam" id="NF033788">
    <property type="entry name" value="HTH_metalloreg"/>
    <property type="match status" value="1"/>
</dbReference>
<dbReference type="PANTHER" id="PTHR43132">
    <property type="entry name" value="ARSENICAL RESISTANCE OPERON REPRESSOR ARSR-RELATED"/>
    <property type="match status" value="1"/>
</dbReference>
<evidence type="ECO:0000313" key="5">
    <source>
        <dbReference type="EMBL" id="EXL04456.1"/>
    </source>
</evidence>
<sequence>MRSTQRIVTDQAAAFLALMANSKRLEILQLIVHEELSVNTLAGLVGLSQSALSQHLAKLRSSGLVETRRDRQTIYYSCPSQAVARLLCLLEDLFVEAAAGTALATSS</sequence>
<dbReference type="PATRIC" id="fig|69279.3.peg.3102"/>
<dbReference type="Proteomes" id="UP000294958">
    <property type="component" value="Unassembled WGS sequence"/>
</dbReference>
<dbReference type="EMBL" id="JENY01000021">
    <property type="protein sequence ID" value="EXL04456.1"/>
    <property type="molecule type" value="Genomic_DNA"/>
</dbReference>
<organism evidence="5 7">
    <name type="scientific">Aquamicrobium defluvii</name>
    <dbReference type="NCBI Taxonomy" id="69279"/>
    <lineage>
        <taxon>Bacteria</taxon>
        <taxon>Pseudomonadati</taxon>
        <taxon>Pseudomonadota</taxon>
        <taxon>Alphaproteobacteria</taxon>
        <taxon>Hyphomicrobiales</taxon>
        <taxon>Phyllobacteriaceae</taxon>
        <taxon>Aquamicrobium</taxon>
    </lineage>
</organism>
<dbReference type="Gene3D" id="1.10.10.10">
    <property type="entry name" value="Winged helix-like DNA-binding domain superfamily/Winged helix DNA-binding domain"/>
    <property type="match status" value="1"/>
</dbReference>
<dbReference type="PRINTS" id="PR00778">
    <property type="entry name" value="HTHARSR"/>
</dbReference>
<gene>
    <name evidence="5" type="ORF">BG36_10045</name>
    <name evidence="6" type="ORF">DES43_11473</name>
</gene>
<dbReference type="SUPFAM" id="SSF46785">
    <property type="entry name" value="Winged helix' DNA-binding domain"/>
    <property type="match status" value="1"/>
</dbReference>
<evidence type="ECO:0000256" key="3">
    <source>
        <dbReference type="ARBA" id="ARBA00023163"/>
    </source>
</evidence>
<dbReference type="HOGENOM" id="CLU_097806_6_4_5"/>
<evidence type="ECO:0000256" key="1">
    <source>
        <dbReference type="ARBA" id="ARBA00023015"/>
    </source>
</evidence>
<dbReference type="AlphaFoldDB" id="A0A011UEA8"/>
<reference evidence="6 8" key="2">
    <citation type="submission" date="2019-03" db="EMBL/GenBank/DDBJ databases">
        <title>Genomic Encyclopedia of Type Strains, Phase IV (KMG-IV): sequencing the most valuable type-strain genomes for metagenomic binning, comparative biology and taxonomic classification.</title>
        <authorList>
            <person name="Goeker M."/>
        </authorList>
    </citation>
    <scope>NUCLEOTIDE SEQUENCE [LARGE SCALE GENOMIC DNA]</scope>
    <source>
        <strain evidence="6 8">DSM 11603</strain>
    </source>
</reference>
<dbReference type="PROSITE" id="PS50987">
    <property type="entry name" value="HTH_ARSR_2"/>
    <property type="match status" value="1"/>
</dbReference>
<dbReference type="RefSeq" id="WP_035028407.1">
    <property type="nucleotide sequence ID" value="NZ_KK073893.1"/>
</dbReference>
<dbReference type="eggNOG" id="COG0640">
    <property type="taxonomic scope" value="Bacteria"/>
</dbReference>
<proteinExistence type="predicted"/>
<dbReference type="OrthoDB" id="194599at2"/>
<dbReference type="InterPro" id="IPR036390">
    <property type="entry name" value="WH_DNA-bd_sf"/>
</dbReference>
<accession>A0A011UEA8</accession>
<name>A0A011UEA8_9HYPH</name>
<evidence type="ECO:0000313" key="7">
    <source>
        <dbReference type="Proteomes" id="UP000019849"/>
    </source>
</evidence>
<dbReference type="SMART" id="SM00418">
    <property type="entry name" value="HTH_ARSR"/>
    <property type="match status" value="1"/>
</dbReference>
<dbReference type="GO" id="GO:0003677">
    <property type="term" value="F:DNA binding"/>
    <property type="evidence" value="ECO:0007669"/>
    <property type="project" value="UniProtKB-KW"/>
</dbReference>
<dbReference type="InterPro" id="IPR036388">
    <property type="entry name" value="WH-like_DNA-bd_sf"/>
</dbReference>
<keyword evidence="1" id="KW-0805">Transcription regulation</keyword>
<evidence type="ECO:0000313" key="6">
    <source>
        <dbReference type="EMBL" id="TDR34467.1"/>
    </source>
</evidence>
<protein>
    <submittedName>
        <fullName evidence="5">ArsR family transcriptional regulator</fullName>
    </submittedName>
    <submittedName>
        <fullName evidence="6">DNA-binding transcriptional ArsR family regulator</fullName>
    </submittedName>
</protein>
<evidence type="ECO:0000259" key="4">
    <source>
        <dbReference type="PROSITE" id="PS50987"/>
    </source>
</evidence>
<evidence type="ECO:0000313" key="8">
    <source>
        <dbReference type="Proteomes" id="UP000294958"/>
    </source>
</evidence>
<dbReference type="GO" id="GO:0003700">
    <property type="term" value="F:DNA-binding transcription factor activity"/>
    <property type="evidence" value="ECO:0007669"/>
    <property type="project" value="InterPro"/>
</dbReference>
<dbReference type="EMBL" id="SNZF01000014">
    <property type="protein sequence ID" value="TDR34467.1"/>
    <property type="molecule type" value="Genomic_DNA"/>
</dbReference>
<dbReference type="Proteomes" id="UP000019849">
    <property type="component" value="Unassembled WGS sequence"/>
</dbReference>
<dbReference type="CDD" id="cd00090">
    <property type="entry name" value="HTH_ARSR"/>
    <property type="match status" value="1"/>
</dbReference>
<dbReference type="InterPro" id="IPR051011">
    <property type="entry name" value="Metal_resp_trans_reg"/>
</dbReference>
<evidence type="ECO:0000256" key="2">
    <source>
        <dbReference type="ARBA" id="ARBA00023125"/>
    </source>
</evidence>
<dbReference type="PANTHER" id="PTHR43132:SF2">
    <property type="entry name" value="ARSENICAL RESISTANCE OPERON REPRESSOR ARSR-RELATED"/>
    <property type="match status" value="1"/>
</dbReference>
<dbReference type="Pfam" id="PF01022">
    <property type="entry name" value="HTH_5"/>
    <property type="match status" value="1"/>
</dbReference>
<dbReference type="InterPro" id="IPR011991">
    <property type="entry name" value="ArsR-like_HTH"/>
</dbReference>
<reference evidence="5 7" key="1">
    <citation type="submission" date="2014-02" db="EMBL/GenBank/DDBJ databases">
        <title>Aquamicrobium defluvii Genome sequencing.</title>
        <authorList>
            <person name="Wang X."/>
        </authorList>
    </citation>
    <scope>NUCLEOTIDE SEQUENCE [LARGE SCALE GENOMIC DNA]</scope>
    <source>
        <strain evidence="5 7">W13Z1</strain>
    </source>
</reference>
<dbReference type="STRING" id="69279.BG36_10045"/>
<keyword evidence="8" id="KW-1185">Reference proteome</keyword>
<keyword evidence="2 6" id="KW-0238">DNA-binding</keyword>
<comment type="caution">
    <text evidence="5">The sequence shown here is derived from an EMBL/GenBank/DDBJ whole genome shotgun (WGS) entry which is preliminary data.</text>
</comment>
<keyword evidence="3" id="KW-0804">Transcription</keyword>
<dbReference type="InterPro" id="IPR001845">
    <property type="entry name" value="HTH_ArsR_DNA-bd_dom"/>
</dbReference>